<feature type="region of interest" description="Disordered" evidence="1">
    <location>
        <begin position="37"/>
        <end position="158"/>
    </location>
</feature>
<proteinExistence type="predicted"/>
<gene>
    <name evidence="2" type="ORF">HW270_01380</name>
</gene>
<dbReference type="GO" id="GO:0016020">
    <property type="term" value="C:membrane"/>
    <property type="evidence" value="ECO:0007669"/>
    <property type="project" value="InterPro"/>
</dbReference>
<comment type="caution">
    <text evidence="2">The sequence shown here is derived from an EMBL/GenBank/DDBJ whole genome shotgun (WGS) entry which is preliminary data.</text>
</comment>
<evidence type="ECO:0000313" key="2">
    <source>
        <dbReference type="EMBL" id="NWO22745.1"/>
    </source>
</evidence>
<dbReference type="Gene3D" id="3.90.1010.20">
    <property type="match status" value="1"/>
</dbReference>
<dbReference type="AlphaFoldDB" id="A0A7Y9B0D8"/>
<sequence>MSKNTILKPVLIGALILAVAGGIAFGMFSGKGEKANKSAVSHKKEHADIASEQNEPQESADKGTAGDYETNSNGENSSHALRRNSGDNQRARAVISQNRRQNQASASAAVKPGVSATPSVSPSKPSVSPSKPDAKPGANPGTNPSVNPGITPGEPVPPVLDRQAQIEKEISDLMRKSDLKDGKYVGLGDGFDEARGGVKTIVTIKNNIIENVVFVEGQGYSGLDYMAISARAIPYLCGEEGKRNIAILKVYRKYIDQIAHAKDQAKEAEKLLGKEYASKISDARRAEMVSPVIREYLGKNHKCKKMMDAISGATLTTGGVGLSVDNALELSENDKKTGNDITEINVLEPTAINGYTGQRVLKSDIAKPLDLSGVKIELTKEDGTKIVVPYAEFDKYGIEVTNRDTGEKLYDKMNLSDETKSQALIAKITHKGSKRRTEFAIFFESYSTDYITKMEYSFDNGKTWEEVADPAKSEENSNNIAYRQTIKLKKEYFGKKARFRTTSLSGKHYEYESRFKVDEYGYKFSFNCVNKDYESNKNANFALYITFVEDVVDENPSTGDNNDEGNPEEDNEVEDEFKPELSTKIINKKVGDAEPTIDEYRALISNFPNDGSVSLEVLDHPNMSENGYTLVKIKVISHSSGKESIITIGVSVA</sequence>
<feature type="region of interest" description="Disordered" evidence="1">
    <location>
        <begin position="554"/>
        <end position="578"/>
    </location>
</feature>
<keyword evidence="3" id="KW-1185">Reference proteome</keyword>
<evidence type="ECO:0000256" key="1">
    <source>
        <dbReference type="SAM" id="MobiDB-lite"/>
    </source>
</evidence>
<feature type="compositionally biased region" description="Polar residues" evidence="1">
    <location>
        <begin position="95"/>
        <end position="106"/>
    </location>
</feature>
<protein>
    <submittedName>
        <fullName evidence="2">FMN-binding protein</fullName>
    </submittedName>
</protein>
<name>A0A7Y9B0D8_9FIRM</name>
<accession>A0A7Y9B0D8</accession>
<feature type="compositionally biased region" description="Polar residues" evidence="1">
    <location>
        <begin position="69"/>
        <end position="79"/>
    </location>
</feature>
<evidence type="ECO:0000313" key="3">
    <source>
        <dbReference type="Proteomes" id="UP000526307"/>
    </source>
</evidence>
<reference evidence="2 3" key="1">
    <citation type="submission" date="2020-06" db="EMBL/GenBank/DDBJ databases">
        <title>Mogibacterium timidum strain W9173 genomic sequence.</title>
        <authorList>
            <person name="Wade W.G."/>
            <person name="Johnston C.D."/>
            <person name="Chen T."/>
            <person name="Dewhirst F.E."/>
        </authorList>
    </citation>
    <scope>NUCLEOTIDE SEQUENCE [LARGE SCALE GENOMIC DNA]</scope>
    <source>
        <strain evidence="2 3">W9173</strain>
    </source>
</reference>
<dbReference type="GO" id="GO:0010181">
    <property type="term" value="F:FMN binding"/>
    <property type="evidence" value="ECO:0007669"/>
    <property type="project" value="InterPro"/>
</dbReference>
<dbReference type="RefSeq" id="WP_036381752.1">
    <property type="nucleotide sequence ID" value="NZ_CAUUGE010000009.1"/>
</dbReference>
<dbReference type="EMBL" id="JABXYR010000001">
    <property type="protein sequence ID" value="NWO22745.1"/>
    <property type="molecule type" value="Genomic_DNA"/>
</dbReference>
<organism evidence="2 3">
    <name type="scientific">Mogibacterium timidum</name>
    <dbReference type="NCBI Taxonomy" id="35519"/>
    <lineage>
        <taxon>Bacteria</taxon>
        <taxon>Bacillati</taxon>
        <taxon>Bacillota</taxon>
        <taxon>Clostridia</taxon>
        <taxon>Peptostreptococcales</taxon>
        <taxon>Anaerovoracaceae</taxon>
        <taxon>Mogibacterium</taxon>
    </lineage>
</organism>
<feature type="compositionally biased region" description="Low complexity" evidence="1">
    <location>
        <begin position="118"/>
        <end position="131"/>
    </location>
</feature>
<dbReference type="Proteomes" id="UP000526307">
    <property type="component" value="Unassembled WGS sequence"/>
</dbReference>
<feature type="compositionally biased region" description="Acidic residues" evidence="1">
    <location>
        <begin position="561"/>
        <end position="575"/>
    </location>
</feature>